<organism evidence="1 2">
    <name type="scientific">Brassica cretica</name>
    <name type="common">Mustard</name>
    <dbReference type="NCBI Taxonomy" id="69181"/>
    <lineage>
        <taxon>Eukaryota</taxon>
        <taxon>Viridiplantae</taxon>
        <taxon>Streptophyta</taxon>
        <taxon>Embryophyta</taxon>
        <taxon>Tracheophyta</taxon>
        <taxon>Spermatophyta</taxon>
        <taxon>Magnoliopsida</taxon>
        <taxon>eudicotyledons</taxon>
        <taxon>Gunneridae</taxon>
        <taxon>Pentapetalae</taxon>
        <taxon>rosids</taxon>
        <taxon>malvids</taxon>
        <taxon>Brassicales</taxon>
        <taxon>Brassicaceae</taxon>
        <taxon>Brassiceae</taxon>
        <taxon>Brassica</taxon>
    </lineage>
</organism>
<accession>A0A8S9HQM2</accession>
<protein>
    <submittedName>
        <fullName evidence="1">Uncharacterized protein</fullName>
    </submittedName>
</protein>
<dbReference type="EMBL" id="QGKW02001940">
    <property type="protein sequence ID" value="KAF2559317.1"/>
    <property type="molecule type" value="Genomic_DNA"/>
</dbReference>
<evidence type="ECO:0000313" key="1">
    <source>
        <dbReference type="EMBL" id="KAF2559317.1"/>
    </source>
</evidence>
<proteinExistence type="predicted"/>
<comment type="caution">
    <text evidence="1">The sequence shown here is derived from an EMBL/GenBank/DDBJ whole genome shotgun (WGS) entry which is preliminary data.</text>
</comment>
<sequence>MTFVAKISSQLCREKVLSFRDSVLQTEPVHKRPKRDLIWLKNKLIAFRDPQAAAASTSRRAQWSQGLVSWLKVSRQARRNWQNLPMRHHHVPWR</sequence>
<dbReference type="Proteomes" id="UP000712281">
    <property type="component" value="Unassembled WGS sequence"/>
</dbReference>
<gene>
    <name evidence="1" type="ORF">F2Q68_00015469</name>
</gene>
<name>A0A8S9HQM2_BRACR</name>
<evidence type="ECO:0000313" key="2">
    <source>
        <dbReference type="Proteomes" id="UP000712281"/>
    </source>
</evidence>
<reference evidence="1" key="1">
    <citation type="submission" date="2019-12" db="EMBL/GenBank/DDBJ databases">
        <title>Genome sequencing and annotation of Brassica cretica.</title>
        <authorList>
            <person name="Studholme D.J."/>
            <person name="Sarris P.F."/>
        </authorList>
    </citation>
    <scope>NUCLEOTIDE SEQUENCE</scope>
    <source>
        <strain evidence="1">PFS-001/15</strain>
        <tissue evidence="1">Leaf</tissue>
    </source>
</reference>
<dbReference type="AlphaFoldDB" id="A0A8S9HQM2"/>